<dbReference type="GO" id="GO:0005829">
    <property type="term" value="C:cytosol"/>
    <property type="evidence" value="ECO:0007669"/>
    <property type="project" value="TreeGrafter"/>
</dbReference>
<reference evidence="4" key="1">
    <citation type="submission" date="2020-01" db="EMBL/GenBank/DDBJ databases">
        <authorList>
            <person name="Rat A."/>
        </authorList>
    </citation>
    <scope>NUCLEOTIDE SEQUENCE</scope>
    <source>
        <strain evidence="4">LMG 31231</strain>
    </source>
</reference>
<keyword evidence="2" id="KW-0560">Oxidoreductase</keyword>
<protein>
    <submittedName>
        <fullName evidence="4">NAD(P)H-dependent oxidoreductase</fullName>
    </submittedName>
</protein>
<dbReference type="RefSeq" id="WP_211864601.1">
    <property type="nucleotide sequence ID" value="NZ_JAAEDM010000121.1"/>
</dbReference>
<dbReference type="GO" id="GO:0003955">
    <property type="term" value="F:NAD(P)H dehydrogenase (quinone) activity"/>
    <property type="evidence" value="ECO:0007669"/>
    <property type="project" value="TreeGrafter"/>
</dbReference>
<dbReference type="AlphaFoldDB" id="A0A9X9X447"/>
<evidence type="ECO:0000256" key="2">
    <source>
        <dbReference type="ARBA" id="ARBA00023002"/>
    </source>
</evidence>
<accession>A0A9X9X447</accession>
<dbReference type="PANTHER" id="PTHR10204:SF34">
    <property type="entry name" value="NAD(P)H DEHYDROGENASE [QUINONE] 1 ISOFORM 1"/>
    <property type="match status" value="1"/>
</dbReference>
<evidence type="ECO:0000313" key="5">
    <source>
        <dbReference type="Proteomes" id="UP001138751"/>
    </source>
</evidence>
<comment type="similarity">
    <text evidence="1">Belongs to the NAD(P)H dehydrogenase (quinone) family.</text>
</comment>
<dbReference type="Gene3D" id="3.40.50.360">
    <property type="match status" value="1"/>
</dbReference>
<dbReference type="InterPro" id="IPR029039">
    <property type="entry name" value="Flavoprotein-like_sf"/>
</dbReference>
<dbReference type="EMBL" id="JAAEDM010000121">
    <property type="protein sequence ID" value="MBR0674176.1"/>
    <property type="molecule type" value="Genomic_DNA"/>
</dbReference>
<dbReference type="PANTHER" id="PTHR10204">
    <property type="entry name" value="NAD P H OXIDOREDUCTASE-RELATED"/>
    <property type="match status" value="1"/>
</dbReference>
<dbReference type="Proteomes" id="UP001138751">
    <property type="component" value="Unassembled WGS sequence"/>
</dbReference>
<feature type="domain" description="Flavodoxin-like fold" evidence="3">
    <location>
        <begin position="1"/>
        <end position="196"/>
    </location>
</feature>
<dbReference type="SUPFAM" id="SSF52218">
    <property type="entry name" value="Flavoproteins"/>
    <property type="match status" value="1"/>
</dbReference>
<sequence length="258" mass="28974">MHAHFVLAHPEPRSFNGHLVASGAAALEAAGWTVTVSDLHAMGFDPCERPEHYPDRVDPARFDVQAEQRHASQAGTLPAAVLEELARMDRADLLVLQYPMWWHLPPAMLKGWFDRVLAYGEAYTSSRRFESGRFTAKRAMLSVTVGTSRATYEHDGRSGDIDLMLWPVNFSLAYVGFDVVEPFVAYGVEAGLRYSDPAAVEARLRGIVEEFRAMLPTVAERRTIPFNRKSEWGEDGRIKPGAPVHSPFIRRRKVLDLE</sequence>
<gene>
    <name evidence="4" type="ORF">GXW76_23595</name>
</gene>
<dbReference type="InterPro" id="IPR003680">
    <property type="entry name" value="Flavodoxin_fold"/>
</dbReference>
<organism evidence="4 5">
    <name type="scientific">Neoroseomonas soli</name>
    <dbReference type="NCBI Taxonomy" id="1081025"/>
    <lineage>
        <taxon>Bacteria</taxon>
        <taxon>Pseudomonadati</taxon>
        <taxon>Pseudomonadota</taxon>
        <taxon>Alphaproteobacteria</taxon>
        <taxon>Acetobacterales</taxon>
        <taxon>Acetobacteraceae</taxon>
        <taxon>Neoroseomonas</taxon>
    </lineage>
</organism>
<comment type="caution">
    <text evidence="4">The sequence shown here is derived from an EMBL/GenBank/DDBJ whole genome shotgun (WGS) entry which is preliminary data.</text>
</comment>
<evidence type="ECO:0000259" key="3">
    <source>
        <dbReference type="Pfam" id="PF02525"/>
    </source>
</evidence>
<keyword evidence="5" id="KW-1185">Reference proteome</keyword>
<reference evidence="4" key="2">
    <citation type="journal article" date="2021" name="Syst. Appl. Microbiol.">
        <title>Roseomonas hellenica sp. nov., isolated from roots of wild-growing Alkanna tinctoria.</title>
        <authorList>
            <person name="Rat A."/>
            <person name="Naranjo H.D."/>
            <person name="Lebbe L."/>
            <person name="Cnockaert M."/>
            <person name="Krigas N."/>
            <person name="Grigoriadou K."/>
            <person name="Maloupa E."/>
            <person name="Willems A."/>
        </authorList>
    </citation>
    <scope>NUCLEOTIDE SEQUENCE</scope>
    <source>
        <strain evidence="4">LMG 31231</strain>
    </source>
</reference>
<dbReference type="InterPro" id="IPR051545">
    <property type="entry name" value="NAD(P)H_dehydrogenase_qn"/>
</dbReference>
<name>A0A9X9X447_9PROT</name>
<evidence type="ECO:0000313" key="4">
    <source>
        <dbReference type="EMBL" id="MBR0674176.1"/>
    </source>
</evidence>
<proteinExistence type="inferred from homology"/>
<evidence type="ECO:0000256" key="1">
    <source>
        <dbReference type="ARBA" id="ARBA00006252"/>
    </source>
</evidence>
<dbReference type="Pfam" id="PF02525">
    <property type="entry name" value="Flavodoxin_2"/>
    <property type="match status" value="1"/>
</dbReference>